<keyword evidence="9" id="KW-0833">Ubl conjugation pathway</keyword>
<evidence type="ECO:0000256" key="6">
    <source>
        <dbReference type="ARBA" id="ARBA00022692"/>
    </source>
</evidence>
<protein>
    <recommendedName>
        <fullName evidence="17">RING-type domain-containing protein</fullName>
    </recommendedName>
</protein>
<dbReference type="GO" id="GO:0016562">
    <property type="term" value="P:protein import into peroxisome matrix, receptor recycling"/>
    <property type="evidence" value="ECO:0007669"/>
    <property type="project" value="UniProtKB-ARBA"/>
</dbReference>
<keyword evidence="5" id="KW-0808">Transferase</keyword>
<name>A0A1D2VAB5_9ASCO</name>
<keyword evidence="8" id="KW-0863">Zinc-finger</keyword>
<feature type="transmembrane region" description="Helical" evidence="16">
    <location>
        <begin position="230"/>
        <end position="251"/>
    </location>
</feature>
<feature type="compositionally biased region" description="Polar residues" evidence="15">
    <location>
        <begin position="559"/>
        <end position="569"/>
    </location>
</feature>
<dbReference type="RefSeq" id="XP_020044901.1">
    <property type="nucleotide sequence ID" value="XM_020192082.1"/>
</dbReference>
<keyword evidence="11" id="KW-0653">Protein transport</keyword>
<feature type="compositionally biased region" description="Basic and acidic residues" evidence="15">
    <location>
        <begin position="509"/>
        <end position="541"/>
    </location>
</feature>
<keyword evidence="10" id="KW-0862">Zinc</keyword>
<evidence type="ECO:0000259" key="17">
    <source>
        <dbReference type="SMART" id="SM00184"/>
    </source>
</evidence>
<dbReference type="GO" id="GO:0016567">
    <property type="term" value="P:protein ubiquitination"/>
    <property type="evidence" value="ECO:0007669"/>
    <property type="project" value="UniProtKB-ARBA"/>
</dbReference>
<evidence type="ECO:0000256" key="16">
    <source>
        <dbReference type="SAM" id="Phobius"/>
    </source>
</evidence>
<dbReference type="PANTHER" id="PTHR23350:SF4">
    <property type="entry name" value="PEROXISOME BIOGENESIS FACTOR 2"/>
    <property type="match status" value="1"/>
</dbReference>
<evidence type="ECO:0000256" key="12">
    <source>
        <dbReference type="ARBA" id="ARBA00022989"/>
    </source>
</evidence>
<reference evidence="19" key="1">
    <citation type="submission" date="2016-05" db="EMBL/GenBank/DDBJ databases">
        <title>Comparative genomics of biotechnologically important yeasts.</title>
        <authorList>
            <consortium name="DOE Joint Genome Institute"/>
            <person name="Riley R."/>
            <person name="Haridas S."/>
            <person name="Wolfe K.H."/>
            <person name="Lopes M.R."/>
            <person name="Hittinger C.T."/>
            <person name="Goker M."/>
            <person name="Salamov A."/>
            <person name="Wisecaver J."/>
            <person name="Long T.M."/>
            <person name="Aerts A.L."/>
            <person name="Barry K."/>
            <person name="Choi C."/>
            <person name="Clum A."/>
            <person name="Coughlan A.Y."/>
            <person name="Deshpande S."/>
            <person name="Douglass A.P."/>
            <person name="Hanson S.J."/>
            <person name="Klenk H.-P."/>
            <person name="Labutti K."/>
            <person name="Lapidus A."/>
            <person name="Lindquist E."/>
            <person name="Lipzen A."/>
            <person name="Meier-Kolthoff J.P."/>
            <person name="Ohm R.A."/>
            <person name="Otillar R.P."/>
            <person name="Pangilinan J."/>
            <person name="Peng Y."/>
            <person name="Rokas A."/>
            <person name="Rosa C.A."/>
            <person name="Scheuner C."/>
            <person name="Sibirny A.A."/>
            <person name="Slot J.C."/>
            <person name="Stielow J.B."/>
            <person name="Sun H."/>
            <person name="Kurtzman C.P."/>
            <person name="Blackwell M."/>
            <person name="Grigoriev I.V."/>
            <person name="Jeffries T.W."/>
        </authorList>
    </citation>
    <scope>NUCLEOTIDE SEQUENCE [LARGE SCALE GENOMIC DNA]</scope>
    <source>
        <strain evidence="19">DSM 1968</strain>
    </source>
</reference>
<evidence type="ECO:0000256" key="1">
    <source>
        <dbReference type="ARBA" id="ARBA00004585"/>
    </source>
</evidence>
<feature type="domain" description="RING-type" evidence="17">
    <location>
        <begin position="375"/>
        <end position="477"/>
    </location>
</feature>
<dbReference type="GO" id="GO:0005778">
    <property type="term" value="C:peroxisomal membrane"/>
    <property type="evidence" value="ECO:0007669"/>
    <property type="project" value="UniProtKB-SubCell"/>
</dbReference>
<dbReference type="InterPro" id="IPR006845">
    <property type="entry name" value="Pex_N"/>
</dbReference>
<keyword evidence="12 16" id="KW-1133">Transmembrane helix</keyword>
<evidence type="ECO:0000256" key="4">
    <source>
        <dbReference type="ARBA" id="ARBA00022448"/>
    </source>
</evidence>
<dbReference type="AlphaFoldDB" id="A0A1D2VAB5"/>
<dbReference type="InParanoid" id="A0A1D2VAB5"/>
<keyword evidence="13 16" id="KW-0472">Membrane</keyword>
<dbReference type="SMART" id="SM00184">
    <property type="entry name" value="RING"/>
    <property type="match status" value="1"/>
</dbReference>
<evidence type="ECO:0000256" key="9">
    <source>
        <dbReference type="ARBA" id="ARBA00022786"/>
    </source>
</evidence>
<evidence type="ECO:0000256" key="11">
    <source>
        <dbReference type="ARBA" id="ARBA00022927"/>
    </source>
</evidence>
<sequence>MSFVPFVNIISTGSIASSNNIPFNLNDKSSFIQKSINIFDSLSNNYKSPLTRVNQLDATLLDQEIFNSLFEKTLSIFNNNFYPVLKLNYSNELKLFLKSILFKFTIWDNSTTYGFFLQNLKLIVNNSKENKNLQKTTQNSRKLTKKIKILYYIFFILFEYLHEKIEFYMYSMDDDEDEDGDGDGDEDYYHENHETENVDDYEFDSNKNRKRKQSLFKNIIKKLLRFFKPIFMVFTNFYKILNLFIFCKFLIDGKFQSLNYYLLNISTNINSIEFDKKNKGNVSFEYQNRQLIWNTFIEFLIFFLPIIQKNNNSKNKILKNLRKQNKIFFKNSKIGKFISKNYLNQGNYDGGHSESRNLKKLTNIQLFNHLNQSQCAICYQNTNNFNNLNSSNSNTNSLIGNDGNVNLITNPYITNCGHIYCYMCLLTKLERFQSDERNLDNLKKIHDHSHVISHNTDDDDDDDYDDDNDERWRCLRCYKQVLWCKPYEDINPDAIIGINLDDLVEIEQPKEEPHDDPGSYSEFSDHDSESDEVDNHTHNDIENDSDDESFDQIPRGRSLSDSETENNNETGDHSDNTSSGDEEDYGYSDSDNGDGGNSGFFSDDESHGFLQRNLTNEDELMEYEEDFDQDELQL</sequence>
<dbReference type="InterPro" id="IPR001841">
    <property type="entry name" value="Znf_RING"/>
</dbReference>
<evidence type="ECO:0000256" key="10">
    <source>
        <dbReference type="ARBA" id="ARBA00022833"/>
    </source>
</evidence>
<dbReference type="Pfam" id="PF04757">
    <property type="entry name" value="Pex2_Pex12"/>
    <property type="match status" value="1"/>
</dbReference>
<dbReference type="OrthoDB" id="1701437at2759"/>
<dbReference type="GO" id="GO:0008270">
    <property type="term" value="F:zinc ion binding"/>
    <property type="evidence" value="ECO:0007669"/>
    <property type="project" value="UniProtKB-KW"/>
</dbReference>
<evidence type="ECO:0000256" key="5">
    <source>
        <dbReference type="ARBA" id="ARBA00022679"/>
    </source>
</evidence>
<keyword evidence="14" id="KW-0576">Peroxisome</keyword>
<feature type="transmembrane region" description="Helical" evidence="16">
    <location>
        <begin position="291"/>
        <end position="307"/>
    </location>
</feature>
<accession>A0A1D2VAB5</accession>
<keyword evidence="4" id="KW-0813">Transport</keyword>
<dbReference type="SUPFAM" id="SSF57850">
    <property type="entry name" value="RING/U-box"/>
    <property type="match status" value="1"/>
</dbReference>
<dbReference type="STRING" id="1344418.A0A1D2VAB5"/>
<evidence type="ECO:0000256" key="14">
    <source>
        <dbReference type="ARBA" id="ARBA00023140"/>
    </source>
</evidence>
<dbReference type="InterPro" id="IPR017907">
    <property type="entry name" value="Znf_RING_CS"/>
</dbReference>
<keyword evidence="7" id="KW-0479">Metal-binding</keyword>
<evidence type="ECO:0000256" key="13">
    <source>
        <dbReference type="ARBA" id="ARBA00023136"/>
    </source>
</evidence>
<dbReference type="Gene3D" id="3.30.40.10">
    <property type="entry name" value="Zinc/RING finger domain, C3HC4 (zinc finger)"/>
    <property type="match status" value="1"/>
</dbReference>
<feature type="region of interest" description="Disordered" evidence="15">
    <location>
        <begin position="509"/>
        <end position="618"/>
    </location>
</feature>
<evidence type="ECO:0000256" key="15">
    <source>
        <dbReference type="SAM" id="MobiDB-lite"/>
    </source>
</evidence>
<keyword evidence="19" id="KW-1185">Reference proteome</keyword>
<comment type="similarity">
    <text evidence="3">Belongs to the pex2/pex10/pex12 family.</text>
</comment>
<proteinExistence type="inferred from homology"/>
<comment type="subcellular location">
    <subcellularLocation>
        <location evidence="1">Peroxisome membrane</location>
        <topology evidence="1">Multi-pass membrane protein</topology>
    </subcellularLocation>
</comment>
<evidence type="ECO:0000256" key="7">
    <source>
        <dbReference type="ARBA" id="ARBA00022723"/>
    </source>
</evidence>
<dbReference type="Proteomes" id="UP000095038">
    <property type="component" value="Unassembled WGS sequence"/>
</dbReference>
<dbReference type="GeneID" id="30965718"/>
<dbReference type="GO" id="GO:0016740">
    <property type="term" value="F:transferase activity"/>
    <property type="evidence" value="ECO:0007669"/>
    <property type="project" value="UniProtKB-KW"/>
</dbReference>
<dbReference type="InterPro" id="IPR025654">
    <property type="entry name" value="PEX2/10"/>
</dbReference>
<dbReference type="EMBL" id="KV454491">
    <property type="protein sequence ID" value="ODV58594.1"/>
    <property type="molecule type" value="Genomic_DNA"/>
</dbReference>
<dbReference type="PROSITE" id="PS00518">
    <property type="entry name" value="ZF_RING_1"/>
    <property type="match status" value="1"/>
</dbReference>
<organism evidence="18 19">
    <name type="scientific">Ascoidea rubescens DSM 1968</name>
    <dbReference type="NCBI Taxonomy" id="1344418"/>
    <lineage>
        <taxon>Eukaryota</taxon>
        <taxon>Fungi</taxon>
        <taxon>Dikarya</taxon>
        <taxon>Ascomycota</taxon>
        <taxon>Saccharomycotina</taxon>
        <taxon>Saccharomycetes</taxon>
        <taxon>Ascoideaceae</taxon>
        <taxon>Ascoidea</taxon>
    </lineage>
</organism>
<dbReference type="InterPro" id="IPR013083">
    <property type="entry name" value="Znf_RING/FYVE/PHD"/>
</dbReference>
<evidence type="ECO:0000256" key="2">
    <source>
        <dbReference type="ARBA" id="ARBA00004906"/>
    </source>
</evidence>
<keyword evidence="6 16" id="KW-0812">Transmembrane</keyword>
<gene>
    <name evidence="18" type="ORF">ASCRUDRAFT_72522</name>
</gene>
<evidence type="ECO:0000313" key="19">
    <source>
        <dbReference type="Proteomes" id="UP000095038"/>
    </source>
</evidence>
<evidence type="ECO:0000313" key="18">
    <source>
        <dbReference type="EMBL" id="ODV58594.1"/>
    </source>
</evidence>
<comment type="pathway">
    <text evidence="2">Protein modification; protein ubiquitination.</text>
</comment>
<evidence type="ECO:0000256" key="3">
    <source>
        <dbReference type="ARBA" id="ARBA00008704"/>
    </source>
</evidence>
<evidence type="ECO:0000256" key="8">
    <source>
        <dbReference type="ARBA" id="ARBA00022771"/>
    </source>
</evidence>
<dbReference type="PANTHER" id="PTHR23350">
    <property type="entry name" value="PEROXISOME ASSEMBLY PROTEIN 10"/>
    <property type="match status" value="1"/>
</dbReference>